<reference evidence="3 5" key="2">
    <citation type="submission" date="2018-08" db="EMBL/GenBank/DDBJ databases">
        <title>Genetic Globetrotter - A new plasmid hitch-hiking vast phylogenetic and geographic distances.</title>
        <authorList>
            <person name="Vollmers J."/>
            <person name="Petersen J."/>
        </authorList>
    </citation>
    <scope>NUCLEOTIDE SEQUENCE [LARGE SCALE GENOMIC DNA]</scope>
    <source>
        <strain evidence="3 5">DSM 26383</strain>
    </source>
</reference>
<evidence type="ECO:0000259" key="1">
    <source>
        <dbReference type="Pfam" id="PF14300"/>
    </source>
</evidence>
<name>A0A0T5P8A4_9RHOB</name>
<dbReference type="KEGG" id="rid:RIdsm_02376"/>
<dbReference type="STRING" id="540747.SAMN04488031_101966"/>
<organism evidence="2 4">
    <name type="scientific">Roseovarius indicus</name>
    <dbReference type="NCBI Taxonomy" id="540747"/>
    <lineage>
        <taxon>Bacteria</taxon>
        <taxon>Pseudomonadati</taxon>
        <taxon>Pseudomonadota</taxon>
        <taxon>Alphaproteobacteria</taxon>
        <taxon>Rhodobacterales</taxon>
        <taxon>Roseobacteraceae</taxon>
        <taxon>Roseovarius</taxon>
    </lineage>
</organism>
<protein>
    <recommendedName>
        <fullName evidence="1">DNA mimic protein DMP19 C-terminal domain-containing protein</fullName>
    </recommendedName>
</protein>
<keyword evidence="4" id="KW-1185">Reference proteome</keyword>
<dbReference type="RefSeq" id="WP_057816561.1">
    <property type="nucleotide sequence ID" value="NZ_CP031598.1"/>
</dbReference>
<evidence type="ECO:0000313" key="5">
    <source>
        <dbReference type="Proteomes" id="UP000325785"/>
    </source>
</evidence>
<dbReference type="Proteomes" id="UP000325785">
    <property type="component" value="Chromosome"/>
</dbReference>
<dbReference type="Pfam" id="PF14300">
    <property type="entry name" value="DMP19"/>
    <property type="match status" value="1"/>
</dbReference>
<dbReference type="InterPro" id="IPR025402">
    <property type="entry name" value="DMP19_C"/>
</dbReference>
<evidence type="ECO:0000313" key="3">
    <source>
        <dbReference type="EMBL" id="QEW26576.1"/>
    </source>
</evidence>
<dbReference type="PATRIC" id="fig|540747.5.peg.5621"/>
<proteinExistence type="predicted"/>
<accession>A0A0T5P8A4</accession>
<evidence type="ECO:0000313" key="2">
    <source>
        <dbReference type="EMBL" id="KRS17395.1"/>
    </source>
</evidence>
<feature type="domain" description="DNA mimic protein DMP19 C-terminal" evidence="1">
    <location>
        <begin position="23"/>
        <end position="117"/>
    </location>
</feature>
<dbReference type="AlphaFoldDB" id="A0A0T5P8A4"/>
<dbReference type="Proteomes" id="UP000051401">
    <property type="component" value="Unassembled WGS sequence"/>
</dbReference>
<reference evidence="2 4" key="1">
    <citation type="submission" date="2015-04" db="EMBL/GenBank/DDBJ databases">
        <title>The draft genome sequence of Roseovarius indicus B108T.</title>
        <authorList>
            <person name="Li G."/>
            <person name="Lai Q."/>
            <person name="Shao Z."/>
            <person name="Yan P."/>
        </authorList>
    </citation>
    <scope>NUCLEOTIDE SEQUENCE [LARGE SCALE GENOMIC DNA]</scope>
    <source>
        <strain evidence="2 4">B108</strain>
    </source>
</reference>
<gene>
    <name evidence="3" type="ORF">RIdsm_02376</name>
    <name evidence="2" type="ORF">XM52_12930</name>
</gene>
<sequence length="128" mass="14754">MNLPDDPWNRFVLRAVEEAPQIEAEKPLYALFWYQSEVNNGGHLQYFLNVTEPGEWHIAVDAARSIGQDEVAANLAQAVALWESVEHRAPNTTEEFVDEALEDEFGHFDRKFYELEGPFRQAFENAIE</sequence>
<dbReference type="OrthoDB" id="2216871at2"/>
<dbReference type="EMBL" id="LAXI01000007">
    <property type="protein sequence ID" value="KRS17395.1"/>
    <property type="molecule type" value="Genomic_DNA"/>
</dbReference>
<dbReference type="Gene3D" id="1.20.1420.60">
    <property type="match status" value="1"/>
</dbReference>
<evidence type="ECO:0000313" key="4">
    <source>
        <dbReference type="Proteomes" id="UP000051401"/>
    </source>
</evidence>
<dbReference type="EMBL" id="CP031598">
    <property type="protein sequence ID" value="QEW26576.1"/>
    <property type="molecule type" value="Genomic_DNA"/>
</dbReference>